<proteinExistence type="predicted"/>
<sequence>QTSSIPAGCYDQDGQEGHVTENTLVQLDFSEILEELHGAQTSGLKILETIRSSYISRAEICFKISENPAIDAYKRALQEHDEHQTYLACQHLRDIRNIYVALNDTINKSSAILTPK</sequence>
<accession>A0A409VDY8</accession>
<feature type="non-terminal residue" evidence="2">
    <location>
        <position position="1"/>
    </location>
</feature>
<comment type="caution">
    <text evidence="2">The sequence shown here is derived from an EMBL/GenBank/DDBJ whole genome shotgun (WGS) entry which is preliminary data.</text>
</comment>
<name>A0A409VDY8_9AGAR</name>
<dbReference type="SUPFAM" id="SSF47216">
    <property type="entry name" value="Proteasome activator"/>
    <property type="match status" value="1"/>
</dbReference>
<dbReference type="OrthoDB" id="6591885at2759"/>
<dbReference type="InParanoid" id="A0A409VDY8"/>
<dbReference type="InterPro" id="IPR036997">
    <property type="entry name" value="PA28_C_sf"/>
</dbReference>
<dbReference type="STRING" id="231916.A0A409VDY8"/>
<organism evidence="2 3">
    <name type="scientific">Gymnopilus dilepis</name>
    <dbReference type="NCBI Taxonomy" id="231916"/>
    <lineage>
        <taxon>Eukaryota</taxon>
        <taxon>Fungi</taxon>
        <taxon>Dikarya</taxon>
        <taxon>Basidiomycota</taxon>
        <taxon>Agaricomycotina</taxon>
        <taxon>Agaricomycetes</taxon>
        <taxon>Agaricomycetidae</taxon>
        <taxon>Agaricales</taxon>
        <taxon>Agaricineae</taxon>
        <taxon>Hymenogastraceae</taxon>
        <taxon>Gymnopilus</taxon>
    </lineage>
</organism>
<feature type="domain" description="Proteasome activator PA28 C-terminal" evidence="1">
    <location>
        <begin position="30"/>
        <end position="110"/>
    </location>
</feature>
<dbReference type="InterPro" id="IPR003186">
    <property type="entry name" value="PA28_C"/>
</dbReference>
<dbReference type="GO" id="GO:0008537">
    <property type="term" value="C:proteasome activator complex"/>
    <property type="evidence" value="ECO:0007669"/>
    <property type="project" value="InterPro"/>
</dbReference>
<dbReference type="InterPro" id="IPR036252">
    <property type="entry name" value="Proteasome_activ_sf"/>
</dbReference>
<evidence type="ECO:0000313" key="3">
    <source>
        <dbReference type="Proteomes" id="UP000284706"/>
    </source>
</evidence>
<dbReference type="Proteomes" id="UP000284706">
    <property type="component" value="Unassembled WGS sequence"/>
</dbReference>
<reference evidence="2 3" key="1">
    <citation type="journal article" date="2018" name="Evol. Lett.">
        <title>Horizontal gene cluster transfer increased hallucinogenic mushroom diversity.</title>
        <authorList>
            <person name="Reynolds H.T."/>
            <person name="Vijayakumar V."/>
            <person name="Gluck-Thaler E."/>
            <person name="Korotkin H.B."/>
            <person name="Matheny P.B."/>
            <person name="Slot J.C."/>
        </authorList>
    </citation>
    <scope>NUCLEOTIDE SEQUENCE [LARGE SCALE GENOMIC DNA]</scope>
    <source>
        <strain evidence="2 3">SRW20</strain>
    </source>
</reference>
<dbReference type="AlphaFoldDB" id="A0A409VDY8"/>
<dbReference type="EMBL" id="NHYE01005666">
    <property type="protein sequence ID" value="PPQ64535.1"/>
    <property type="molecule type" value="Genomic_DNA"/>
</dbReference>
<keyword evidence="3" id="KW-1185">Reference proteome</keyword>
<evidence type="ECO:0000313" key="2">
    <source>
        <dbReference type="EMBL" id="PPQ64535.1"/>
    </source>
</evidence>
<dbReference type="Pfam" id="PF02252">
    <property type="entry name" value="PA28_C"/>
    <property type="match status" value="1"/>
</dbReference>
<protein>
    <recommendedName>
        <fullName evidence="1">Proteasome activator PA28 C-terminal domain-containing protein</fullName>
    </recommendedName>
</protein>
<evidence type="ECO:0000259" key="1">
    <source>
        <dbReference type="Pfam" id="PF02252"/>
    </source>
</evidence>
<gene>
    <name evidence="2" type="ORF">CVT26_002074</name>
</gene>
<dbReference type="Gene3D" id="1.20.120.180">
    <property type="entry name" value="Proteasome activator pa28, C-terminal domain"/>
    <property type="match status" value="1"/>
</dbReference>